<keyword evidence="2" id="KW-1185">Reference proteome</keyword>
<proteinExistence type="predicted"/>
<dbReference type="AlphaFoldDB" id="A0AAD4QAR3"/>
<evidence type="ECO:0000313" key="2">
    <source>
        <dbReference type="Proteomes" id="UP001201163"/>
    </source>
</evidence>
<sequence>MPGFVQRGNHMGQPPPPPGLCASFTIRAWAGTELVVFGERAGPRHYSGLQSEVDYFFSCHNGTVPSKSHVTPGHNVKGQSCRTPPLLQVHMQGQDVKGAAMQNPPPFPGFMCQGKMQRGIPPPQNAPFPGVMHQGKDEEGQLRGSHTPLGFACKGENCEGAAVWKHPPSPGFAHQGEM</sequence>
<name>A0AAD4QAR3_9AGAM</name>
<protein>
    <submittedName>
        <fullName evidence="1">Uncharacterized protein</fullName>
    </submittedName>
</protein>
<reference evidence="1" key="1">
    <citation type="submission" date="2022-01" db="EMBL/GenBank/DDBJ databases">
        <title>Comparative genomics reveals a dynamic genome evolution in the ectomycorrhizal milk-cap (Lactarius) mushrooms.</title>
        <authorList>
            <consortium name="DOE Joint Genome Institute"/>
            <person name="Lebreton A."/>
            <person name="Tang N."/>
            <person name="Kuo A."/>
            <person name="LaButti K."/>
            <person name="Drula E."/>
            <person name="Barry K."/>
            <person name="Clum A."/>
            <person name="Lipzen A."/>
            <person name="Mousain D."/>
            <person name="Ng V."/>
            <person name="Wang R."/>
            <person name="Wang X."/>
            <person name="Dai Y."/>
            <person name="Henrissat B."/>
            <person name="Grigoriev I.V."/>
            <person name="Guerin-Laguette A."/>
            <person name="Yu F."/>
            <person name="Martin F.M."/>
        </authorList>
    </citation>
    <scope>NUCLEOTIDE SEQUENCE</scope>
    <source>
        <strain evidence="1">QP</strain>
    </source>
</reference>
<dbReference type="Proteomes" id="UP001201163">
    <property type="component" value="Unassembled WGS sequence"/>
</dbReference>
<organism evidence="1 2">
    <name type="scientific">Lactarius akahatsu</name>
    <dbReference type="NCBI Taxonomy" id="416441"/>
    <lineage>
        <taxon>Eukaryota</taxon>
        <taxon>Fungi</taxon>
        <taxon>Dikarya</taxon>
        <taxon>Basidiomycota</taxon>
        <taxon>Agaricomycotina</taxon>
        <taxon>Agaricomycetes</taxon>
        <taxon>Russulales</taxon>
        <taxon>Russulaceae</taxon>
        <taxon>Lactarius</taxon>
    </lineage>
</organism>
<gene>
    <name evidence="1" type="ORF">EDB92DRAFT_1818697</name>
</gene>
<evidence type="ECO:0000313" key="1">
    <source>
        <dbReference type="EMBL" id="KAH8985398.1"/>
    </source>
</evidence>
<comment type="caution">
    <text evidence="1">The sequence shown here is derived from an EMBL/GenBank/DDBJ whole genome shotgun (WGS) entry which is preliminary data.</text>
</comment>
<accession>A0AAD4QAR3</accession>
<dbReference type="EMBL" id="JAKELL010000064">
    <property type="protein sequence ID" value="KAH8985398.1"/>
    <property type="molecule type" value="Genomic_DNA"/>
</dbReference>